<proteinExistence type="predicted"/>
<reference evidence="2 3" key="1">
    <citation type="submission" date="2016-09" db="EMBL/GenBank/DDBJ databases">
        <authorList>
            <person name="Capua I."/>
            <person name="De Benedictis P."/>
            <person name="Joannis T."/>
            <person name="Lombin L.H."/>
            <person name="Cattoli G."/>
        </authorList>
    </citation>
    <scope>NUCLEOTIDE SEQUENCE [LARGE SCALE GENOMIC DNA]</scope>
    <source>
        <strain evidence="2 3">IMI 309357</strain>
    </source>
</reference>
<gene>
    <name evidence="2" type="ORF">CORC01_13167</name>
</gene>
<sequence>MFSGIFVGKKLSRDPEGLSIKVRTHIAGAEMSEKGSLGAIDWLKDTPKDHKEVETVLKSDAWKKDCTAQHQAHGQRQAVAVPLRHINSIIMETSSTVTGSSACGKQRDKSPAPSRSPPTKEEHTACGHGRLFAENKVKIALCYLSAQGRLQAG</sequence>
<feature type="region of interest" description="Disordered" evidence="1">
    <location>
        <begin position="95"/>
        <end position="126"/>
    </location>
</feature>
<evidence type="ECO:0000256" key="1">
    <source>
        <dbReference type="SAM" id="MobiDB-lite"/>
    </source>
</evidence>
<name>A0A1G4AQR9_9PEZI</name>
<dbReference type="AlphaFoldDB" id="A0A1G4AQR9"/>
<dbReference type="RefSeq" id="XP_022468691.1">
    <property type="nucleotide sequence ID" value="XM_022624784.1"/>
</dbReference>
<evidence type="ECO:0000313" key="3">
    <source>
        <dbReference type="Proteomes" id="UP000176998"/>
    </source>
</evidence>
<dbReference type="EMBL" id="MJBS01000181">
    <property type="protein sequence ID" value="OHE91518.1"/>
    <property type="molecule type" value="Genomic_DNA"/>
</dbReference>
<comment type="caution">
    <text evidence="2">The sequence shown here is derived from an EMBL/GenBank/DDBJ whole genome shotgun (WGS) entry which is preliminary data.</text>
</comment>
<accession>A0A1G4AQR9</accession>
<dbReference type="Proteomes" id="UP000176998">
    <property type="component" value="Unassembled WGS sequence"/>
</dbReference>
<organism evidence="2 3">
    <name type="scientific">Colletotrichum orchidophilum</name>
    <dbReference type="NCBI Taxonomy" id="1209926"/>
    <lineage>
        <taxon>Eukaryota</taxon>
        <taxon>Fungi</taxon>
        <taxon>Dikarya</taxon>
        <taxon>Ascomycota</taxon>
        <taxon>Pezizomycotina</taxon>
        <taxon>Sordariomycetes</taxon>
        <taxon>Hypocreomycetidae</taxon>
        <taxon>Glomerellales</taxon>
        <taxon>Glomerellaceae</taxon>
        <taxon>Colletotrichum</taxon>
    </lineage>
</organism>
<protein>
    <submittedName>
        <fullName evidence="2">Uncharacterized protein</fullName>
    </submittedName>
</protein>
<evidence type="ECO:0000313" key="2">
    <source>
        <dbReference type="EMBL" id="OHE91518.1"/>
    </source>
</evidence>
<dbReference type="GeneID" id="34566294"/>
<keyword evidence="3" id="KW-1185">Reference proteome</keyword>